<evidence type="ECO:0000313" key="7">
    <source>
        <dbReference type="Proteomes" id="UP001146793"/>
    </source>
</evidence>
<accession>A0AAV7ZXP3</accession>
<dbReference type="PANTHER" id="PTHR14387">
    <property type="entry name" value="THADA/DEATH RECEPTOR INTERACTING PROTEIN"/>
    <property type="match status" value="1"/>
</dbReference>
<dbReference type="InterPro" id="IPR019442">
    <property type="entry name" value="THADA/TRM732_DUF2428"/>
</dbReference>
<feature type="region of interest" description="Disordered" evidence="3">
    <location>
        <begin position="344"/>
        <end position="387"/>
    </location>
</feature>
<comment type="similarity">
    <text evidence="1">Belongs to the THADA family.</text>
</comment>
<gene>
    <name evidence="6" type="ORF">M0812_11450</name>
</gene>
<dbReference type="InterPro" id="IPR056842">
    <property type="entry name" value="THADA-like_TPR_C"/>
</dbReference>
<sequence length="2214" mass="260076">MNHYFVLSTNKELIEELQPLKEAKELKVFTETISQFLLCTDSKSSMKCLEKLKVLFLRIKLKNYSEEAPKILFQTTTTILLKSIQITNQNFGATISLLFLLLRKFPKFTKNPFLKEVKDYFRNLKNKVQEIKSCEKKKCTNKNENTICQKEEKEKEKEKGKEKENLQEKKEKDKEKENEIKDESKSVYSYEVMFLSGILGVQDFRKLLKDQLTIEDLQSIIDVCSKTFSECMKILSIDSVLTVSKQKIIYITLSLLGIIFTQEFDQFTIQLLKKDFQPFKDFVKYILILLSLHFTKSEFSQKVTSIFTITLRFITIHLLDQKQFVQELYSGFFSELKGFKMKHTNQKNDKEEEKEQEKEQEQEQENTKEQDKEKEEDKEQENTKEAKEEHFWDQFVSNEQITFFQKFSSLPMTSRIEIWSSWANSLKPITLNSVIQIKNKAKEISILECLIKLAYQTCSTVLEELLIAPSVIFLRILLARFTKFCKQSKIKGELKERIIKKYSNKILDLIWTNNGNIQKYVSDLTTILENLVKHLKKSQISTVFNDVLRIKPWGPLKARFLQLLLPYFTIKELFELRPNLLTEIFHSFSPKNRSQFINSFLEKFFKKIENNKKIISIEESSKYWLNELIKMLESEDNEDWRAASEVILPSLAKGSKKMFDFAINKVINSNFSKNQICLVFFIKIAKEKFNENPKKKWLNYFSFSTDKITKNIEIDKKDIKNVNNEKKGNNEEKTKEDINEKKKQKAEKEEEEKGKEKEKKDEKEKEKENEKEKKNEIKKKEKNGLELALIHSNPEIRTVALELLINSKKPSIPLTELELKLLKKYLIFSLKPPTPIVEKSIRHIIGRKLIIRLQSNLNPKTNKDQSLQTQSMDFLNWLIDYLVSSLYPGSPYCRKKISLILIKMICQQCEIAKKIFLQKKNNILILLNHLVEGWDVTRSEADRFSNQFLKAPFPGYENEKKISKILKWGFSLIDTKRFREADSGALIIKLIYKFYLGNLGWKIKINQIINNNNNNNNNNNKNNNNNNKNDDDDDGIEYNLIIKKNSNLMGNDNNNNIENKLNYCLKQQMLFYKQFVKILEFRILKIIENPIIMIPKLPLHGILIVLSYLIKETNFNLKLPIDIILEWKNIFDKISNLINKLIEIFFIVLGTHKKSGMLLNEEYDQIDINEDLNNLNIKNDIEEKEKDNLNQPKVKLDLTVTNCSWLALTETTKLLSSIASQISNIHIINTNKKQENMVKERKEEKEEKEEKKEKEEEKEEKKEEKEEEKKKEEQNKRDNEKEQKKKENLNMISPLTNLHLEQFGRIVIKVILNTRHRGVLERGKLHLQEICKRLFSIGSNKPRKWLLKILKELDSYDNTVLRRSGALPPIFLGILRAEITSIIGGSIETLLDLTGKKLLELASINKNNKNDDLDQRMKTIVNSTHVLRSIFQDSILHQHTTNYLFQAIKLCLNNYSSSSWEIKSSASLCFTTLVKKVVFPKSIVRERSRGISWRNLSNRIPQLFPFLLKLMEKHFLQQNQLMKKNNNKNVNVNHDQDQDQDEDEDEKNDQIEKEQEKDYSSVIYPILLLFSTLSTNHLKIGSQTNFSLKNAIQLISKSAKSKDYGIRLIASRALAPLISLDNCFSFIENILKKLSKYNDHNDNLMQSQKENNDNLNKKLNFNKIHGLLCQIHSILEVHLNNDNRKKFSTIFQDHISKVSYLLDTNNKCLPIRTLFLEIIYNNFLNYDLLIKETFQIIKLDIVNILNNKIDVYQNSIIGIHDLLKILTKLIVWYMLLNPSLLNSHIKFTNNKILKILIQNNNLTIRLQTLKQLNYYFDKNNKKCINTISNSENSILTLAKINKYLRSLFFTETDVHCLEYLFSISKYFVKNMTQIKPIWEKAIYLINNYSFKGLKNSGLILLGSLFNESIERNTLTSSSTTESKTTTTTTKTSLTTTTTSSTESMESNWSPIKDLNIYFKIIKQHAQSCDDDSQRIAAAISLAKSKILGMFNLIQPKILIDLWIIAIKLLQDETDHVREFFIKNLKDLFNNHSALSDRYIIGKSFDLLFKNYNQEEYLFDALFSLIFEIEKEKTTLQMLENDIIPKPEEVFMRGVTNMYSEELFLINNISRILKKFKKSKKNNNNNNNNNSLPIPEHWRQFFKQKVQFICRFLEKSAKFDFYQWFEIETFIPQFFIYIYKIIDIGYSLQLLSIDSVSRKIHPLLIQLIEKNQLKK</sequence>
<feature type="region of interest" description="Disordered" evidence="3">
    <location>
        <begin position="151"/>
        <end position="178"/>
    </location>
</feature>
<evidence type="ECO:0000313" key="6">
    <source>
        <dbReference type="EMBL" id="KAJ3445571.1"/>
    </source>
</evidence>
<dbReference type="SUPFAM" id="SSF48371">
    <property type="entry name" value="ARM repeat"/>
    <property type="match status" value="2"/>
</dbReference>
<feature type="region of interest" description="Disordered" evidence="3">
    <location>
        <begin position="1235"/>
        <end position="1288"/>
    </location>
</feature>
<proteinExistence type="inferred from homology"/>
<dbReference type="Pfam" id="PF10350">
    <property type="entry name" value="DUF2428"/>
    <property type="match status" value="1"/>
</dbReference>
<dbReference type="GO" id="GO:0030488">
    <property type="term" value="P:tRNA methylation"/>
    <property type="evidence" value="ECO:0007669"/>
    <property type="project" value="TreeGrafter"/>
</dbReference>
<organism evidence="6 7">
    <name type="scientific">Anaeramoeba flamelloides</name>
    <dbReference type="NCBI Taxonomy" id="1746091"/>
    <lineage>
        <taxon>Eukaryota</taxon>
        <taxon>Metamonada</taxon>
        <taxon>Anaeramoebidae</taxon>
        <taxon>Anaeramoeba</taxon>
    </lineage>
</organism>
<feature type="region of interest" description="Disordered" evidence="3">
    <location>
        <begin position="1916"/>
        <end position="1944"/>
    </location>
</feature>
<feature type="domain" description="tRNA (32-2'-O)-methyltransferase regulator THADA-like C-terminal TPR repeats region" evidence="5">
    <location>
        <begin position="1553"/>
        <end position="1673"/>
    </location>
</feature>
<evidence type="ECO:0000259" key="5">
    <source>
        <dbReference type="Pfam" id="PF25151"/>
    </source>
</evidence>
<reference evidence="6" key="1">
    <citation type="submission" date="2022-08" db="EMBL/GenBank/DDBJ databases">
        <title>Novel sulphate-reducing endosymbionts in the free-living metamonad Anaeramoeba.</title>
        <authorList>
            <person name="Jerlstrom-Hultqvist J."/>
            <person name="Cepicka I."/>
            <person name="Gallot-Lavallee L."/>
            <person name="Salas-Leiva D."/>
            <person name="Curtis B.A."/>
            <person name="Zahonova K."/>
            <person name="Pipaliya S."/>
            <person name="Dacks J."/>
            <person name="Roger A.J."/>
        </authorList>
    </citation>
    <scope>NUCLEOTIDE SEQUENCE</scope>
    <source>
        <strain evidence="6">Busselton2</strain>
    </source>
</reference>
<dbReference type="GO" id="GO:0005829">
    <property type="term" value="C:cytosol"/>
    <property type="evidence" value="ECO:0007669"/>
    <property type="project" value="TreeGrafter"/>
</dbReference>
<dbReference type="Proteomes" id="UP001146793">
    <property type="component" value="Unassembled WGS sequence"/>
</dbReference>
<feature type="compositionally biased region" description="Basic and acidic residues" evidence="3">
    <location>
        <begin position="346"/>
        <end position="387"/>
    </location>
</feature>
<protein>
    <submittedName>
        <fullName evidence="6">Thyroid adenoma-associated protein</fullName>
    </submittedName>
</protein>
<name>A0AAV7ZXP3_9EUKA</name>
<dbReference type="InterPro" id="IPR051954">
    <property type="entry name" value="tRNA_methyltransferase_THADA"/>
</dbReference>
<evidence type="ECO:0000256" key="1">
    <source>
        <dbReference type="ARBA" id="ARBA00010409"/>
    </source>
</evidence>
<evidence type="ECO:0000256" key="2">
    <source>
        <dbReference type="ARBA" id="ARBA00022694"/>
    </source>
</evidence>
<feature type="compositionally biased region" description="Low complexity" evidence="3">
    <location>
        <begin position="1916"/>
        <end position="1943"/>
    </location>
</feature>
<evidence type="ECO:0000259" key="4">
    <source>
        <dbReference type="Pfam" id="PF10350"/>
    </source>
</evidence>
<feature type="domain" description="DUF2428" evidence="4">
    <location>
        <begin position="1130"/>
        <end position="1461"/>
    </location>
</feature>
<feature type="region of interest" description="Disordered" evidence="3">
    <location>
        <begin position="1526"/>
        <end position="1556"/>
    </location>
</feature>
<keyword evidence="2" id="KW-0819">tRNA processing</keyword>
<evidence type="ECO:0000256" key="3">
    <source>
        <dbReference type="SAM" id="MobiDB-lite"/>
    </source>
</evidence>
<feature type="region of interest" description="Disordered" evidence="3">
    <location>
        <begin position="723"/>
        <end position="776"/>
    </location>
</feature>
<dbReference type="PANTHER" id="PTHR14387:SF0">
    <property type="entry name" value="DUF2428 DOMAIN-CONTAINING PROTEIN"/>
    <property type="match status" value="1"/>
</dbReference>
<dbReference type="InterPro" id="IPR016024">
    <property type="entry name" value="ARM-type_fold"/>
</dbReference>
<feature type="compositionally biased region" description="Acidic residues" evidence="3">
    <location>
        <begin position="1538"/>
        <end position="1547"/>
    </location>
</feature>
<comment type="caution">
    <text evidence="6">The sequence shown here is derived from an EMBL/GenBank/DDBJ whole genome shotgun (WGS) entry which is preliminary data.</text>
</comment>
<dbReference type="Pfam" id="PF25151">
    <property type="entry name" value="TPR_Trm732_C"/>
    <property type="match status" value="1"/>
</dbReference>
<dbReference type="EMBL" id="JANTQA010000023">
    <property type="protein sequence ID" value="KAJ3445571.1"/>
    <property type="molecule type" value="Genomic_DNA"/>
</dbReference>